<dbReference type="Pfam" id="PF00005">
    <property type="entry name" value="ABC_tran"/>
    <property type="match status" value="1"/>
</dbReference>
<dbReference type="PROSITE" id="PS50893">
    <property type="entry name" value="ABC_TRANSPORTER_2"/>
    <property type="match status" value="1"/>
</dbReference>
<dbReference type="GO" id="GO:0016020">
    <property type="term" value="C:membrane"/>
    <property type="evidence" value="ECO:0007669"/>
    <property type="project" value="InterPro"/>
</dbReference>
<accession>A0A494XIC9</accession>
<name>A0A494XIC9_9BURK</name>
<protein>
    <submittedName>
        <fullName evidence="8">ABC transporter ATP-binding protein</fullName>
    </submittedName>
</protein>
<reference evidence="8 9" key="1">
    <citation type="submission" date="2018-10" db="EMBL/GenBank/DDBJ databases">
        <title>Robbsia sp. DHC34, isolated from soil.</title>
        <authorList>
            <person name="Gao Z.-H."/>
            <person name="Qiu L.-H."/>
        </authorList>
    </citation>
    <scope>NUCLEOTIDE SEQUENCE [LARGE SCALE GENOMIC DNA]</scope>
    <source>
        <strain evidence="8 9">DHC34</strain>
    </source>
</reference>
<dbReference type="InterPro" id="IPR050683">
    <property type="entry name" value="Bact_Polysacc_Export_ATP-bd"/>
</dbReference>
<keyword evidence="5" id="KW-0547">Nucleotide-binding</keyword>
<dbReference type="EMBL" id="RBZU01000012">
    <property type="protein sequence ID" value="RKP47834.1"/>
    <property type="molecule type" value="Genomic_DNA"/>
</dbReference>
<dbReference type="SUPFAM" id="SSF52540">
    <property type="entry name" value="P-loop containing nucleoside triphosphate hydrolases"/>
    <property type="match status" value="1"/>
</dbReference>
<gene>
    <name evidence="8" type="ORF">D7S86_22470</name>
</gene>
<dbReference type="InterPro" id="IPR003439">
    <property type="entry name" value="ABC_transporter-like_ATP-bd"/>
</dbReference>
<dbReference type="GO" id="GO:0005524">
    <property type="term" value="F:ATP binding"/>
    <property type="evidence" value="ECO:0007669"/>
    <property type="project" value="UniProtKB-KW"/>
</dbReference>
<evidence type="ECO:0000256" key="6">
    <source>
        <dbReference type="ARBA" id="ARBA00022840"/>
    </source>
</evidence>
<dbReference type="GO" id="GO:0016887">
    <property type="term" value="F:ATP hydrolysis activity"/>
    <property type="evidence" value="ECO:0007669"/>
    <property type="project" value="InterPro"/>
</dbReference>
<feature type="domain" description="ABC transporter" evidence="7">
    <location>
        <begin position="2"/>
        <end position="217"/>
    </location>
</feature>
<evidence type="ECO:0000259" key="7">
    <source>
        <dbReference type="PROSITE" id="PS50893"/>
    </source>
</evidence>
<keyword evidence="4" id="KW-0997">Cell inner membrane</keyword>
<dbReference type="InterPro" id="IPR027417">
    <property type="entry name" value="P-loop_NTPase"/>
</dbReference>
<keyword evidence="9" id="KW-1185">Reference proteome</keyword>
<sequence>MIELNRVTKEYAQRHGRRTILREIDLSIEKGEHIGILGRNGAGKSTLIRLLAGSELPTSGTIRRSMSVSWPIAFSGGFQGSLTGLDNLRFICRIYEVDYLSALPFVEEFSGLGTYLKEPVKTYSSGMTARLAFAISMAIDFDCFLIDEVIAVGDADFQRKCRMEIFDKRADRTGILVSHDPHLMRQYCTSVYVLHEGTLHQIPDINEAYEFYARVNATF</sequence>
<dbReference type="OrthoDB" id="9778870at2"/>
<keyword evidence="6 8" id="KW-0067">ATP-binding</keyword>
<evidence type="ECO:0000313" key="8">
    <source>
        <dbReference type="EMBL" id="RKP47834.1"/>
    </source>
</evidence>
<dbReference type="CDD" id="cd03220">
    <property type="entry name" value="ABC_KpsT_Wzt"/>
    <property type="match status" value="1"/>
</dbReference>
<proteinExistence type="inferred from homology"/>
<dbReference type="SMART" id="SM00382">
    <property type="entry name" value="AAA"/>
    <property type="match status" value="1"/>
</dbReference>
<dbReference type="PANTHER" id="PTHR46743">
    <property type="entry name" value="TEICHOIC ACIDS EXPORT ATP-BINDING PROTEIN TAGH"/>
    <property type="match status" value="1"/>
</dbReference>
<dbReference type="InterPro" id="IPR015860">
    <property type="entry name" value="ABC_transpr_TagH-like"/>
</dbReference>
<evidence type="ECO:0000256" key="4">
    <source>
        <dbReference type="ARBA" id="ARBA00022519"/>
    </source>
</evidence>
<dbReference type="RefSeq" id="WP_121089752.1">
    <property type="nucleotide sequence ID" value="NZ_RBZU01000012.1"/>
</dbReference>
<comment type="similarity">
    <text evidence="1">Belongs to the ABC transporter superfamily.</text>
</comment>
<dbReference type="AlphaFoldDB" id="A0A494XIC9"/>
<dbReference type="Gene3D" id="3.40.50.300">
    <property type="entry name" value="P-loop containing nucleotide triphosphate hydrolases"/>
    <property type="match status" value="1"/>
</dbReference>
<dbReference type="Proteomes" id="UP000270342">
    <property type="component" value="Unassembled WGS sequence"/>
</dbReference>
<organism evidence="8 9">
    <name type="scientific">Pararobbsia silviterrae</name>
    <dbReference type="NCBI Taxonomy" id="1792498"/>
    <lineage>
        <taxon>Bacteria</taxon>
        <taxon>Pseudomonadati</taxon>
        <taxon>Pseudomonadota</taxon>
        <taxon>Betaproteobacteria</taxon>
        <taxon>Burkholderiales</taxon>
        <taxon>Burkholderiaceae</taxon>
        <taxon>Pararobbsia</taxon>
    </lineage>
</organism>
<evidence type="ECO:0000256" key="2">
    <source>
        <dbReference type="ARBA" id="ARBA00022448"/>
    </source>
</evidence>
<dbReference type="GO" id="GO:0140359">
    <property type="term" value="F:ABC-type transporter activity"/>
    <property type="evidence" value="ECO:0007669"/>
    <property type="project" value="InterPro"/>
</dbReference>
<keyword evidence="4" id="KW-0472">Membrane</keyword>
<evidence type="ECO:0000313" key="9">
    <source>
        <dbReference type="Proteomes" id="UP000270342"/>
    </source>
</evidence>
<keyword evidence="3" id="KW-1003">Cell membrane</keyword>
<evidence type="ECO:0000256" key="5">
    <source>
        <dbReference type="ARBA" id="ARBA00022741"/>
    </source>
</evidence>
<evidence type="ECO:0000256" key="1">
    <source>
        <dbReference type="ARBA" id="ARBA00005417"/>
    </source>
</evidence>
<keyword evidence="2" id="KW-0813">Transport</keyword>
<comment type="caution">
    <text evidence="8">The sequence shown here is derived from an EMBL/GenBank/DDBJ whole genome shotgun (WGS) entry which is preliminary data.</text>
</comment>
<dbReference type="PANTHER" id="PTHR46743:SF2">
    <property type="entry name" value="TEICHOIC ACIDS EXPORT ATP-BINDING PROTEIN TAGH"/>
    <property type="match status" value="1"/>
</dbReference>
<evidence type="ECO:0000256" key="3">
    <source>
        <dbReference type="ARBA" id="ARBA00022475"/>
    </source>
</evidence>
<dbReference type="InterPro" id="IPR003593">
    <property type="entry name" value="AAA+_ATPase"/>
</dbReference>